<reference evidence="2 4" key="1">
    <citation type="journal article" date="2008" name="Science">
        <title>The Physcomitrella genome reveals evolutionary insights into the conquest of land by plants.</title>
        <authorList>
            <person name="Rensing S."/>
            <person name="Lang D."/>
            <person name="Zimmer A."/>
            <person name="Terry A."/>
            <person name="Salamov A."/>
            <person name="Shapiro H."/>
            <person name="Nishiyama T."/>
            <person name="Perroud P.-F."/>
            <person name="Lindquist E."/>
            <person name="Kamisugi Y."/>
            <person name="Tanahashi T."/>
            <person name="Sakakibara K."/>
            <person name="Fujita T."/>
            <person name="Oishi K."/>
            <person name="Shin-I T."/>
            <person name="Kuroki Y."/>
            <person name="Toyoda A."/>
            <person name="Suzuki Y."/>
            <person name="Hashimoto A."/>
            <person name="Yamaguchi K."/>
            <person name="Sugano A."/>
            <person name="Kohara Y."/>
            <person name="Fujiyama A."/>
            <person name="Anterola A."/>
            <person name="Aoki S."/>
            <person name="Ashton N."/>
            <person name="Barbazuk W.B."/>
            <person name="Barker E."/>
            <person name="Bennetzen J."/>
            <person name="Bezanilla M."/>
            <person name="Blankenship R."/>
            <person name="Cho S.H."/>
            <person name="Dutcher S."/>
            <person name="Estelle M."/>
            <person name="Fawcett J.A."/>
            <person name="Gundlach H."/>
            <person name="Hanada K."/>
            <person name="Heyl A."/>
            <person name="Hicks K.A."/>
            <person name="Hugh J."/>
            <person name="Lohr M."/>
            <person name="Mayer K."/>
            <person name="Melkozernov A."/>
            <person name="Murata T."/>
            <person name="Nelson D."/>
            <person name="Pils B."/>
            <person name="Prigge M."/>
            <person name="Reiss B."/>
            <person name="Renner T."/>
            <person name="Rombauts S."/>
            <person name="Rushton P."/>
            <person name="Sanderfoot A."/>
            <person name="Schween G."/>
            <person name="Shiu S.-H."/>
            <person name="Stueber K."/>
            <person name="Theodoulou F.L."/>
            <person name="Tu H."/>
            <person name="Van de Peer Y."/>
            <person name="Verrier P.J."/>
            <person name="Waters E."/>
            <person name="Wood A."/>
            <person name="Yang L."/>
            <person name="Cove D."/>
            <person name="Cuming A."/>
            <person name="Hasebe M."/>
            <person name="Lucas S."/>
            <person name="Mishler D.B."/>
            <person name="Reski R."/>
            <person name="Grigoriev I."/>
            <person name="Quatrano R.S."/>
            <person name="Boore J.L."/>
        </authorList>
    </citation>
    <scope>NUCLEOTIDE SEQUENCE [LARGE SCALE GENOMIC DNA]</scope>
    <source>
        <strain evidence="3 4">cv. Gransden 2004</strain>
    </source>
</reference>
<reference evidence="2 4" key="2">
    <citation type="journal article" date="2018" name="Plant J.">
        <title>The Physcomitrella patens chromosome-scale assembly reveals moss genome structure and evolution.</title>
        <authorList>
            <person name="Lang D."/>
            <person name="Ullrich K.K."/>
            <person name="Murat F."/>
            <person name="Fuchs J."/>
            <person name="Jenkins J."/>
            <person name="Haas F.B."/>
            <person name="Piednoel M."/>
            <person name="Gundlach H."/>
            <person name="Van Bel M."/>
            <person name="Meyberg R."/>
            <person name="Vives C."/>
            <person name="Morata J."/>
            <person name="Symeonidi A."/>
            <person name="Hiss M."/>
            <person name="Muchero W."/>
            <person name="Kamisugi Y."/>
            <person name="Saleh O."/>
            <person name="Blanc G."/>
            <person name="Decker E.L."/>
            <person name="van Gessel N."/>
            <person name="Grimwood J."/>
            <person name="Hayes R.D."/>
            <person name="Graham S.W."/>
            <person name="Gunter L.E."/>
            <person name="McDaniel S.F."/>
            <person name="Hoernstein S.N.W."/>
            <person name="Larsson A."/>
            <person name="Li F.W."/>
            <person name="Perroud P.F."/>
            <person name="Phillips J."/>
            <person name="Ranjan P."/>
            <person name="Rokshar D.S."/>
            <person name="Rothfels C.J."/>
            <person name="Schneider L."/>
            <person name="Shu S."/>
            <person name="Stevenson D.W."/>
            <person name="Thummler F."/>
            <person name="Tillich M."/>
            <person name="Villarreal Aguilar J.C."/>
            <person name="Widiez T."/>
            <person name="Wong G.K."/>
            <person name="Wymore A."/>
            <person name="Zhang Y."/>
            <person name="Zimmer A.D."/>
            <person name="Quatrano R.S."/>
            <person name="Mayer K.F.X."/>
            <person name="Goodstein D."/>
            <person name="Casacuberta J.M."/>
            <person name="Vandepoele K."/>
            <person name="Reski R."/>
            <person name="Cuming A.C."/>
            <person name="Tuskan G.A."/>
            <person name="Maumus F."/>
            <person name="Salse J."/>
            <person name="Schmutz J."/>
            <person name="Rensing S.A."/>
        </authorList>
    </citation>
    <scope>NUCLEOTIDE SEQUENCE [LARGE SCALE GENOMIC DNA]</scope>
    <source>
        <strain evidence="3 4">cv. Gransden 2004</strain>
    </source>
</reference>
<dbReference type="Gramene" id="Pp3c19_20870V3.1">
    <property type="protein sequence ID" value="PAC:32939182.CDS.1"/>
    <property type="gene ID" value="Pp3c19_20870"/>
</dbReference>
<dbReference type="Gramene" id="Pp3c19_20870V3.2">
    <property type="protein sequence ID" value="PAC:32939183.CDS.1"/>
    <property type="gene ID" value="Pp3c19_20870"/>
</dbReference>
<dbReference type="EMBL" id="ABEU02000019">
    <property type="protein sequence ID" value="PNR34577.1"/>
    <property type="molecule type" value="Genomic_DNA"/>
</dbReference>
<name>A0A2K1IZ75_PHYPA</name>
<keyword evidence="1" id="KW-0732">Signal</keyword>
<dbReference type="InParanoid" id="A0A2K1IZ75"/>
<protein>
    <submittedName>
        <fullName evidence="2 3">Uncharacterized protein</fullName>
    </submittedName>
</protein>
<sequence>MAIVHSVSVLVVVLAMVVVVAAGKDNGGQGTCIRTFSVSGKKFKLQNSPVTDGLVCPEGNPSTVTFCKNSNEVFIVGNFAAPDLGVCDPSINYYTIPAGTKVTYAQYADQVIIQVFDRVPSAFRVLKIDGKNIAIGLSSQRYGVSTMIDIGSANC</sequence>
<dbReference type="OMA" id="DIGSANC"/>
<dbReference type="AlphaFoldDB" id="A0A2K1IZ75"/>
<feature type="chain" id="PRO_5036318916" evidence="1">
    <location>
        <begin position="23"/>
        <end position="155"/>
    </location>
</feature>
<dbReference type="Proteomes" id="UP000006727">
    <property type="component" value="Chromosome 19"/>
</dbReference>
<feature type="signal peptide" evidence="1">
    <location>
        <begin position="1"/>
        <end position="22"/>
    </location>
</feature>
<evidence type="ECO:0000313" key="3">
    <source>
        <dbReference type="EnsemblPlants" id="PAC:32939182.CDS.1"/>
    </source>
</evidence>
<dbReference type="EnsemblPlants" id="Pp3c19_20870V3.1">
    <property type="protein sequence ID" value="PAC:32939182.CDS.1"/>
    <property type="gene ID" value="Pp3c19_20870"/>
</dbReference>
<dbReference type="PaxDb" id="3218-PP1S433_6V6.1"/>
<accession>A0A2K1IZ75</accession>
<gene>
    <name evidence="2" type="ORF">PHYPA_024394</name>
</gene>
<evidence type="ECO:0000313" key="2">
    <source>
        <dbReference type="EMBL" id="PNR34577.1"/>
    </source>
</evidence>
<proteinExistence type="predicted"/>
<reference evidence="3" key="3">
    <citation type="submission" date="2020-12" db="UniProtKB">
        <authorList>
            <consortium name="EnsemblPlants"/>
        </authorList>
    </citation>
    <scope>IDENTIFICATION</scope>
</reference>
<keyword evidence="4" id="KW-1185">Reference proteome</keyword>
<evidence type="ECO:0000313" key="4">
    <source>
        <dbReference type="Proteomes" id="UP000006727"/>
    </source>
</evidence>
<evidence type="ECO:0000256" key="1">
    <source>
        <dbReference type="SAM" id="SignalP"/>
    </source>
</evidence>
<organism evidence="2">
    <name type="scientific">Physcomitrium patens</name>
    <name type="common">Spreading-leaved earth moss</name>
    <name type="synonym">Physcomitrella patens</name>
    <dbReference type="NCBI Taxonomy" id="3218"/>
    <lineage>
        <taxon>Eukaryota</taxon>
        <taxon>Viridiplantae</taxon>
        <taxon>Streptophyta</taxon>
        <taxon>Embryophyta</taxon>
        <taxon>Bryophyta</taxon>
        <taxon>Bryophytina</taxon>
        <taxon>Bryopsida</taxon>
        <taxon>Funariidae</taxon>
        <taxon>Funariales</taxon>
        <taxon>Funariaceae</taxon>
        <taxon>Physcomitrium</taxon>
    </lineage>
</organism>
<dbReference type="EnsemblPlants" id="Pp3c19_20870V3.2">
    <property type="protein sequence ID" value="PAC:32939183.CDS.1"/>
    <property type="gene ID" value="Pp3c19_20870"/>
</dbReference>